<gene>
    <name evidence="5" type="ORF">GCM10010411_32580</name>
</gene>
<dbReference type="InterPro" id="IPR009080">
    <property type="entry name" value="tRNAsynth_Ia_anticodon-bd"/>
</dbReference>
<dbReference type="Gene3D" id="1.10.730.10">
    <property type="entry name" value="Isoleucyl-tRNA Synthetase, Domain 1"/>
    <property type="match status" value="1"/>
</dbReference>
<keyword evidence="6" id="KW-1185">Reference proteome</keyword>
<dbReference type="Proteomes" id="UP001501509">
    <property type="component" value="Unassembled WGS sequence"/>
</dbReference>
<proteinExistence type="predicted"/>
<feature type="domain" description="DALR anticodon binding" evidence="4">
    <location>
        <begin position="108"/>
        <end position="226"/>
    </location>
</feature>
<organism evidence="5 6">
    <name type="scientific">Actinomadura fulvescens</name>
    <dbReference type="NCBI Taxonomy" id="46160"/>
    <lineage>
        <taxon>Bacteria</taxon>
        <taxon>Bacillati</taxon>
        <taxon>Actinomycetota</taxon>
        <taxon>Actinomycetes</taxon>
        <taxon>Streptosporangiales</taxon>
        <taxon>Thermomonosporaceae</taxon>
        <taxon>Actinomadura</taxon>
    </lineage>
</organism>
<protein>
    <recommendedName>
        <fullName evidence="4">DALR anticodon binding domain-containing protein</fullName>
    </recommendedName>
</protein>
<sequence length="226" mass="23456">MTPADVSSAIARAVGVRDVPLTCLGAGVYGSPVALRMGLDAEGVAARVRGERGVVGVEASNGFLTVSVGIPETVQSVLAEGDSYGVAKVPAGSWEDRPRTLVNPGFRVRYAYARAAAVGRRARDFGLSGGAAEGLCDEELAVVRALGDFPGRAAQASREQDATALMKCLVRLGDAFHGAYERCPALPQGDEKPGAVHEARVTLAEAARIALGNGLNMIGETPRERI</sequence>
<evidence type="ECO:0000313" key="6">
    <source>
        <dbReference type="Proteomes" id="UP001501509"/>
    </source>
</evidence>
<evidence type="ECO:0000256" key="2">
    <source>
        <dbReference type="ARBA" id="ARBA00022741"/>
    </source>
</evidence>
<evidence type="ECO:0000256" key="1">
    <source>
        <dbReference type="ARBA" id="ARBA00022598"/>
    </source>
</evidence>
<keyword evidence="2" id="KW-0547">Nucleotide-binding</keyword>
<dbReference type="EMBL" id="BAAATD010000004">
    <property type="protein sequence ID" value="GAA2596606.1"/>
    <property type="molecule type" value="Genomic_DNA"/>
</dbReference>
<accession>A0ABN3PUU0</accession>
<dbReference type="SMART" id="SM00836">
    <property type="entry name" value="DALR_1"/>
    <property type="match status" value="1"/>
</dbReference>
<dbReference type="InterPro" id="IPR008909">
    <property type="entry name" value="DALR_anticod-bd"/>
</dbReference>
<comment type="caution">
    <text evidence="5">The sequence shown here is derived from an EMBL/GenBank/DDBJ whole genome shotgun (WGS) entry which is preliminary data.</text>
</comment>
<reference evidence="5 6" key="1">
    <citation type="journal article" date="2019" name="Int. J. Syst. Evol. Microbiol.">
        <title>The Global Catalogue of Microorganisms (GCM) 10K type strain sequencing project: providing services to taxonomists for standard genome sequencing and annotation.</title>
        <authorList>
            <consortium name="The Broad Institute Genomics Platform"/>
            <consortium name="The Broad Institute Genome Sequencing Center for Infectious Disease"/>
            <person name="Wu L."/>
            <person name="Ma J."/>
        </authorList>
    </citation>
    <scope>NUCLEOTIDE SEQUENCE [LARGE SCALE GENOMIC DNA]</scope>
    <source>
        <strain evidence="5 6">JCM 6833</strain>
    </source>
</reference>
<keyword evidence="1" id="KW-0436">Ligase</keyword>
<name>A0ABN3PUU0_9ACTN</name>
<dbReference type="RefSeq" id="WP_344541721.1">
    <property type="nucleotide sequence ID" value="NZ_BAAATD010000004.1"/>
</dbReference>
<evidence type="ECO:0000259" key="4">
    <source>
        <dbReference type="SMART" id="SM00836"/>
    </source>
</evidence>
<dbReference type="SUPFAM" id="SSF47323">
    <property type="entry name" value="Anticodon-binding domain of a subclass of class I aminoacyl-tRNA synthetases"/>
    <property type="match status" value="1"/>
</dbReference>
<dbReference type="Pfam" id="PF05746">
    <property type="entry name" value="DALR_1"/>
    <property type="match status" value="1"/>
</dbReference>
<evidence type="ECO:0000256" key="3">
    <source>
        <dbReference type="ARBA" id="ARBA00022840"/>
    </source>
</evidence>
<keyword evidence="3" id="KW-0067">ATP-binding</keyword>
<evidence type="ECO:0000313" key="5">
    <source>
        <dbReference type="EMBL" id="GAA2596606.1"/>
    </source>
</evidence>